<dbReference type="RefSeq" id="WP_062286072.1">
    <property type="nucleotide sequence ID" value="NZ_CP013200.1"/>
</dbReference>
<dbReference type="Pfam" id="PF04020">
    <property type="entry name" value="Phage_holin_4_2"/>
    <property type="match status" value="1"/>
</dbReference>
<dbReference type="InterPro" id="IPR007165">
    <property type="entry name" value="Phage_holin_4_2"/>
</dbReference>
<feature type="transmembrane region" description="Helical" evidence="1">
    <location>
        <begin position="93"/>
        <end position="114"/>
    </location>
</feature>
<feature type="transmembrane region" description="Helical" evidence="1">
    <location>
        <begin position="62"/>
        <end position="87"/>
    </location>
</feature>
<keyword evidence="1" id="KW-1133">Transmembrane helix</keyword>
<dbReference type="OrthoDB" id="4871734at2"/>
<protein>
    <recommendedName>
        <fullName evidence="4">4 TMS phage holin, superfamily IV</fullName>
    </recommendedName>
</protein>
<keyword evidence="1" id="KW-0812">Transmembrane</keyword>
<dbReference type="EMBL" id="CP013200">
    <property type="protein sequence ID" value="ALO65547.1"/>
    <property type="molecule type" value="Genomic_DNA"/>
</dbReference>
<feature type="transmembrane region" description="Helical" evidence="1">
    <location>
        <begin position="5"/>
        <end position="25"/>
    </location>
</feature>
<organism evidence="2 3">
    <name type="scientific">Arthrobacter alpinus</name>
    <dbReference type="NCBI Taxonomy" id="656366"/>
    <lineage>
        <taxon>Bacteria</taxon>
        <taxon>Bacillati</taxon>
        <taxon>Actinomycetota</taxon>
        <taxon>Actinomycetes</taxon>
        <taxon>Micrococcales</taxon>
        <taxon>Micrococcaceae</taxon>
        <taxon>Arthrobacter</taxon>
    </lineage>
</organism>
<reference evidence="3" key="1">
    <citation type="submission" date="2015-11" db="EMBL/GenBank/DDBJ databases">
        <authorList>
            <person name="Kumar R."/>
            <person name="Singh D."/>
            <person name="Swarnkar M.K."/>
            <person name="Singh A.K."/>
            <person name="Kumar S."/>
        </authorList>
    </citation>
    <scope>NUCLEOTIDE SEQUENCE [LARGE SCALE GENOMIC DNA]</scope>
    <source>
        <strain evidence="3">ERGS4:06</strain>
    </source>
</reference>
<proteinExistence type="predicted"/>
<evidence type="ECO:0000256" key="1">
    <source>
        <dbReference type="SAM" id="Phobius"/>
    </source>
</evidence>
<accession>A0A0S2LWL0</accession>
<dbReference type="Proteomes" id="UP000059574">
    <property type="component" value="Chromosome"/>
</dbReference>
<evidence type="ECO:0000313" key="2">
    <source>
        <dbReference type="EMBL" id="ALO65547.1"/>
    </source>
</evidence>
<reference evidence="2 3" key="2">
    <citation type="journal article" date="2016" name="J. Biotechnol.">
        <title>Complete genome sequence of Arthrobacter alpinus ERGS4:06, a yellow pigmented bacterium tolerant to cold and radiations isolated from Sikkim Himalaya.</title>
        <authorList>
            <person name="Kumar R."/>
            <person name="Singh D."/>
            <person name="Swarnkar M.K."/>
            <person name="Singh A.K."/>
            <person name="Kumar S."/>
        </authorList>
    </citation>
    <scope>NUCLEOTIDE SEQUENCE [LARGE SCALE GENOMIC DNA]</scope>
    <source>
        <strain evidence="2 3">ERGS4:06</strain>
    </source>
</reference>
<gene>
    <name evidence="2" type="ORF">AS189_02390</name>
</gene>
<name>A0A0S2LWL0_9MICC</name>
<feature type="transmembrane region" description="Helical" evidence="1">
    <location>
        <begin position="31"/>
        <end position="50"/>
    </location>
</feature>
<sequence length="124" mass="13055">MKNLLIGIGVQLGSSAVAIMLAALILPRFSLHFGGLLTAVVVFTVAQSLLQRLVAKLATKYTPTLAGLASLVSTWLALVIASMFFGGISIHGFFTWIIAALVIWAITGLCAVLVPKYVLKTAAK</sequence>
<evidence type="ECO:0000313" key="3">
    <source>
        <dbReference type="Proteomes" id="UP000059574"/>
    </source>
</evidence>
<keyword evidence="1" id="KW-0472">Membrane</keyword>
<evidence type="ECO:0008006" key="4">
    <source>
        <dbReference type="Google" id="ProtNLM"/>
    </source>
</evidence>
<dbReference type="AlphaFoldDB" id="A0A0S2LWL0"/>